<gene>
    <name evidence="2" type="ORF">g.15477</name>
</gene>
<dbReference type="AlphaFoldDB" id="A0A1B6C7H9"/>
<accession>A0A1B6C7H9</accession>
<proteinExistence type="predicted"/>
<protein>
    <recommendedName>
        <fullName evidence="1">PH domain-containing protein</fullName>
    </recommendedName>
</protein>
<dbReference type="InterPro" id="IPR001849">
    <property type="entry name" value="PH_domain"/>
</dbReference>
<evidence type="ECO:0000259" key="1">
    <source>
        <dbReference type="PROSITE" id="PS50003"/>
    </source>
</evidence>
<sequence>MTGQEISGYIDVKVPNRERKFGHWKAWRRQWCVLKQVPGNLILMQIGNTQGNTTNCLEVPHNAVLCRSESRSRRFSFGIFSSTSVSKRRAIVFLGGRSESESQKWMWKIRSLISPQSVPVHEGEFIVSLIDTNHSRTAGLAGLYGTLSISLTGICISDPCTGQLKVHWKWPHIENTKIQPSNSSEDHNKIFVIHTSREFSCGEGDIKLFCTSALEMESSFSQFLSNQQCIIFNLPLPPTPIKNSKTLSLRSTRRLSRSDGDLRCWPAESSWGLFRLPSQNISRTATISEGNSSNVASSLLTAGIELMLTTPGCSDPDSLHDYECLDTHWIENTFSKSTPAEYQSVNPPCEDVQMISSGINKLSFNSNRRESGVSIASGIYEEIEEQPSQYFERINEQIEETSLCPPPLPPRKTELDAIRTNNIYEDLSIKSYDWSQTYEEPGYLPMSPVPHSSVQETYVTMSNINSISAELKPVT</sequence>
<name>A0A1B6C7H9_9HEMI</name>
<dbReference type="PROSITE" id="PS50003">
    <property type="entry name" value="PH_DOMAIN"/>
    <property type="match status" value="1"/>
</dbReference>
<feature type="domain" description="PH" evidence="1">
    <location>
        <begin position="3"/>
        <end position="114"/>
    </location>
</feature>
<dbReference type="InterPro" id="IPR011993">
    <property type="entry name" value="PH-like_dom_sf"/>
</dbReference>
<evidence type="ECO:0000313" key="2">
    <source>
        <dbReference type="EMBL" id="JAS09446.1"/>
    </source>
</evidence>
<reference evidence="2" key="1">
    <citation type="submission" date="2015-12" db="EMBL/GenBank/DDBJ databases">
        <title>De novo transcriptome assembly of four potential Pierce s Disease insect vectors from Arizona vineyards.</title>
        <authorList>
            <person name="Tassone E.E."/>
        </authorList>
    </citation>
    <scope>NUCLEOTIDE SEQUENCE</scope>
</reference>
<dbReference type="SUPFAM" id="SSF50729">
    <property type="entry name" value="PH domain-like"/>
    <property type="match status" value="1"/>
</dbReference>
<dbReference type="Gene3D" id="2.30.29.30">
    <property type="entry name" value="Pleckstrin-homology domain (PH domain)/Phosphotyrosine-binding domain (PTB)"/>
    <property type="match status" value="2"/>
</dbReference>
<dbReference type="EMBL" id="GEDC01027852">
    <property type="protein sequence ID" value="JAS09446.1"/>
    <property type="molecule type" value="Transcribed_RNA"/>
</dbReference>
<organism evidence="2">
    <name type="scientific">Clastoptera arizonana</name>
    <name type="common">Arizona spittle bug</name>
    <dbReference type="NCBI Taxonomy" id="38151"/>
    <lineage>
        <taxon>Eukaryota</taxon>
        <taxon>Metazoa</taxon>
        <taxon>Ecdysozoa</taxon>
        <taxon>Arthropoda</taxon>
        <taxon>Hexapoda</taxon>
        <taxon>Insecta</taxon>
        <taxon>Pterygota</taxon>
        <taxon>Neoptera</taxon>
        <taxon>Paraneoptera</taxon>
        <taxon>Hemiptera</taxon>
        <taxon>Auchenorrhyncha</taxon>
        <taxon>Cercopoidea</taxon>
        <taxon>Clastopteridae</taxon>
        <taxon>Clastoptera</taxon>
    </lineage>
</organism>